<dbReference type="EMBL" id="BLXT01000767">
    <property type="protein sequence ID" value="GFN79989.1"/>
    <property type="molecule type" value="Genomic_DNA"/>
</dbReference>
<name>A0AAV3YBW2_9GAST</name>
<protein>
    <submittedName>
        <fullName evidence="1">Uncharacterized protein</fullName>
    </submittedName>
</protein>
<gene>
    <name evidence="1" type="ORF">PoB_000649500</name>
</gene>
<dbReference type="AlphaFoldDB" id="A0AAV3YBW2"/>
<dbReference type="Proteomes" id="UP000735302">
    <property type="component" value="Unassembled WGS sequence"/>
</dbReference>
<keyword evidence="2" id="KW-1185">Reference proteome</keyword>
<reference evidence="1 2" key="1">
    <citation type="journal article" date="2021" name="Elife">
        <title>Chloroplast acquisition without the gene transfer in kleptoplastic sea slugs, Plakobranchus ocellatus.</title>
        <authorList>
            <person name="Maeda T."/>
            <person name="Takahashi S."/>
            <person name="Yoshida T."/>
            <person name="Shimamura S."/>
            <person name="Takaki Y."/>
            <person name="Nagai Y."/>
            <person name="Toyoda A."/>
            <person name="Suzuki Y."/>
            <person name="Arimoto A."/>
            <person name="Ishii H."/>
            <person name="Satoh N."/>
            <person name="Nishiyama T."/>
            <person name="Hasebe M."/>
            <person name="Maruyama T."/>
            <person name="Minagawa J."/>
            <person name="Obokata J."/>
            <person name="Shigenobu S."/>
        </authorList>
    </citation>
    <scope>NUCLEOTIDE SEQUENCE [LARGE SCALE GENOMIC DNA]</scope>
</reference>
<evidence type="ECO:0000313" key="2">
    <source>
        <dbReference type="Proteomes" id="UP000735302"/>
    </source>
</evidence>
<evidence type="ECO:0000313" key="1">
    <source>
        <dbReference type="EMBL" id="GFN79989.1"/>
    </source>
</evidence>
<comment type="caution">
    <text evidence="1">The sequence shown here is derived from an EMBL/GenBank/DDBJ whole genome shotgun (WGS) entry which is preliminary data.</text>
</comment>
<sequence length="85" mass="9025">MTFIPVIQWGAVAYLVGQLATKSEVRGADPSSGQVNFSLLLCVHPALNGLSRPGESKGGKESIGKLPYNAVCQEQSGPYSWFVDA</sequence>
<organism evidence="1 2">
    <name type="scientific">Plakobranchus ocellatus</name>
    <dbReference type="NCBI Taxonomy" id="259542"/>
    <lineage>
        <taxon>Eukaryota</taxon>
        <taxon>Metazoa</taxon>
        <taxon>Spiralia</taxon>
        <taxon>Lophotrochozoa</taxon>
        <taxon>Mollusca</taxon>
        <taxon>Gastropoda</taxon>
        <taxon>Heterobranchia</taxon>
        <taxon>Euthyneura</taxon>
        <taxon>Panpulmonata</taxon>
        <taxon>Sacoglossa</taxon>
        <taxon>Placobranchoidea</taxon>
        <taxon>Plakobranchidae</taxon>
        <taxon>Plakobranchus</taxon>
    </lineage>
</organism>
<accession>A0AAV3YBW2</accession>
<proteinExistence type="predicted"/>